<feature type="transmembrane region" description="Helical" evidence="1">
    <location>
        <begin position="23"/>
        <end position="43"/>
    </location>
</feature>
<feature type="transmembrane region" description="Helical" evidence="1">
    <location>
        <begin position="113"/>
        <end position="134"/>
    </location>
</feature>
<feature type="transmembrane region" description="Helical" evidence="1">
    <location>
        <begin position="88"/>
        <end position="107"/>
    </location>
</feature>
<comment type="caution">
    <text evidence="2">The sequence shown here is derived from an EMBL/GenBank/DDBJ whole genome shotgun (WGS) entry which is preliminary data.</text>
</comment>
<gene>
    <name evidence="2" type="ORF">GCM10009768_25700</name>
</gene>
<keyword evidence="3" id="KW-1185">Reference proteome</keyword>
<dbReference type="RefSeq" id="WP_344032807.1">
    <property type="nucleotide sequence ID" value="NZ_BAAAOB010000003.1"/>
</dbReference>
<sequence length="217" mass="21742">MVAEEPAADARGAARLPRWPERLALAVLVASIVELLVLIAADGWLPDGLVLLLVNLVVLGALASGARRGAREPIPGADPARAPIGTRFATAVLGWCLGALVVLLAAAPDARAAQLAFAGPLLLLAIPAPWEFCFPRAGTRWGRRHWIALGIADAAVLVAAALVPHSGGAAAPLAFGLGVAATLPLIAVAFLRPLGEVGSGPGAEPETGAGTDPSAGG</sequence>
<accession>A0ABP4XUW3</accession>
<dbReference type="EMBL" id="BAAAOB010000003">
    <property type="protein sequence ID" value="GAA1795496.1"/>
    <property type="molecule type" value="Genomic_DNA"/>
</dbReference>
<evidence type="ECO:0000313" key="2">
    <source>
        <dbReference type="EMBL" id="GAA1795496.1"/>
    </source>
</evidence>
<organism evidence="2 3">
    <name type="scientific">Leucobacter iarius</name>
    <dbReference type="NCBI Taxonomy" id="333963"/>
    <lineage>
        <taxon>Bacteria</taxon>
        <taxon>Bacillati</taxon>
        <taxon>Actinomycetota</taxon>
        <taxon>Actinomycetes</taxon>
        <taxon>Micrococcales</taxon>
        <taxon>Microbacteriaceae</taxon>
        <taxon>Leucobacter</taxon>
    </lineage>
</organism>
<protein>
    <submittedName>
        <fullName evidence="2">Uncharacterized protein</fullName>
    </submittedName>
</protein>
<name>A0ABP4XUW3_9MICO</name>
<evidence type="ECO:0000256" key="1">
    <source>
        <dbReference type="SAM" id="Phobius"/>
    </source>
</evidence>
<feature type="transmembrane region" description="Helical" evidence="1">
    <location>
        <begin position="146"/>
        <end position="163"/>
    </location>
</feature>
<feature type="transmembrane region" description="Helical" evidence="1">
    <location>
        <begin position="169"/>
        <end position="191"/>
    </location>
</feature>
<evidence type="ECO:0000313" key="3">
    <source>
        <dbReference type="Proteomes" id="UP001500851"/>
    </source>
</evidence>
<keyword evidence="1" id="KW-1133">Transmembrane helix</keyword>
<keyword evidence="1" id="KW-0812">Transmembrane</keyword>
<proteinExistence type="predicted"/>
<feature type="transmembrane region" description="Helical" evidence="1">
    <location>
        <begin position="49"/>
        <end position="67"/>
    </location>
</feature>
<dbReference type="Proteomes" id="UP001500851">
    <property type="component" value="Unassembled WGS sequence"/>
</dbReference>
<reference evidence="3" key="1">
    <citation type="journal article" date="2019" name="Int. J. Syst. Evol. Microbiol.">
        <title>The Global Catalogue of Microorganisms (GCM) 10K type strain sequencing project: providing services to taxonomists for standard genome sequencing and annotation.</title>
        <authorList>
            <consortium name="The Broad Institute Genomics Platform"/>
            <consortium name="The Broad Institute Genome Sequencing Center for Infectious Disease"/>
            <person name="Wu L."/>
            <person name="Ma J."/>
        </authorList>
    </citation>
    <scope>NUCLEOTIDE SEQUENCE [LARGE SCALE GENOMIC DNA]</scope>
    <source>
        <strain evidence="3">JCM 14736</strain>
    </source>
</reference>
<keyword evidence="1" id="KW-0472">Membrane</keyword>